<feature type="transmembrane region" description="Helical" evidence="1">
    <location>
        <begin position="48"/>
        <end position="67"/>
    </location>
</feature>
<dbReference type="Proteomes" id="UP000193922">
    <property type="component" value="Unassembled WGS sequence"/>
</dbReference>
<keyword evidence="3" id="KW-1185">Reference proteome</keyword>
<reference evidence="2 3" key="1">
    <citation type="submission" date="2016-07" db="EMBL/GenBank/DDBJ databases">
        <title>Pervasive Adenine N6-methylation of Active Genes in Fungi.</title>
        <authorList>
            <consortium name="DOE Joint Genome Institute"/>
            <person name="Mondo S.J."/>
            <person name="Dannebaum R.O."/>
            <person name="Kuo R.C."/>
            <person name="Labutti K."/>
            <person name="Haridas S."/>
            <person name="Kuo A."/>
            <person name="Salamov A."/>
            <person name="Ahrendt S.R."/>
            <person name="Lipzen A."/>
            <person name="Sullivan W."/>
            <person name="Andreopoulos W.B."/>
            <person name="Clum A."/>
            <person name="Lindquist E."/>
            <person name="Daum C."/>
            <person name="Ramamoorthy G.K."/>
            <person name="Gryganskyi A."/>
            <person name="Culley D."/>
            <person name="Magnuson J.K."/>
            <person name="James T.Y."/>
            <person name="O'Malley M.A."/>
            <person name="Stajich J.E."/>
            <person name="Spatafora J.W."/>
            <person name="Visel A."/>
            <person name="Grigoriev I.V."/>
        </authorList>
    </citation>
    <scope>NUCLEOTIDE SEQUENCE [LARGE SCALE GENOMIC DNA]</scope>
    <source>
        <strain evidence="2 3">ATCC 12442</strain>
    </source>
</reference>
<evidence type="ECO:0000256" key="1">
    <source>
        <dbReference type="SAM" id="Phobius"/>
    </source>
</evidence>
<sequence length="79" mass="8962">MRSYPVVLRQFVIARGVEHIVALLHRQAQYTHCSEWARSGETVCLNRYTCFLCLALCTCFCVSLLTVKYTKSTGQVVST</sequence>
<evidence type="ECO:0000313" key="2">
    <source>
        <dbReference type="EMBL" id="ORX67990.1"/>
    </source>
</evidence>
<keyword evidence="1" id="KW-0472">Membrane</keyword>
<keyword evidence="1" id="KW-0812">Transmembrane</keyword>
<comment type="caution">
    <text evidence="2">The sequence shown here is derived from an EMBL/GenBank/DDBJ whole genome shotgun (WGS) entry which is preliminary data.</text>
</comment>
<protein>
    <submittedName>
        <fullName evidence="2">Uncharacterized protein</fullName>
    </submittedName>
</protein>
<dbReference type="GeneID" id="63808266"/>
<organism evidence="2 3">
    <name type="scientific">Linderina pennispora</name>
    <dbReference type="NCBI Taxonomy" id="61395"/>
    <lineage>
        <taxon>Eukaryota</taxon>
        <taxon>Fungi</taxon>
        <taxon>Fungi incertae sedis</taxon>
        <taxon>Zoopagomycota</taxon>
        <taxon>Kickxellomycotina</taxon>
        <taxon>Kickxellomycetes</taxon>
        <taxon>Kickxellales</taxon>
        <taxon>Kickxellaceae</taxon>
        <taxon>Linderina</taxon>
    </lineage>
</organism>
<dbReference type="AlphaFoldDB" id="A0A1Y1W392"/>
<name>A0A1Y1W392_9FUNG</name>
<gene>
    <name evidence="2" type="ORF">DL89DRAFT_39616</name>
</gene>
<evidence type="ECO:0000313" key="3">
    <source>
        <dbReference type="Proteomes" id="UP000193922"/>
    </source>
</evidence>
<dbReference type="EMBL" id="MCFD01000011">
    <property type="protein sequence ID" value="ORX67990.1"/>
    <property type="molecule type" value="Genomic_DNA"/>
</dbReference>
<keyword evidence="1" id="KW-1133">Transmembrane helix</keyword>
<proteinExistence type="predicted"/>
<accession>A0A1Y1W392</accession>
<dbReference type="RefSeq" id="XP_040741836.1">
    <property type="nucleotide sequence ID" value="XM_040891618.1"/>
</dbReference>